<dbReference type="InterPro" id="IPR053151">
    <property type="entry name" value="RNase_H-like"/>
</dbReference>
<sequence>MFEVYTDGASTGSPGWAGAGVFIKDGAIVDRYSFPLGVRDTHEAEFLAVIKALELLKERQAATVSLRSDSQTVVQAIEKEYIHKELYKPLLQEILSLSKEFPLFFVKWIPSKENRADGLARKAVQQNKGAKKR</sequence>
<evidence type="ECO:0000313" key="3">
    <source>
        <dbReference type="Proteomes" id="UP000092578"/>
    </source>
</evidence>
<dbReference type="PANTHER" id="PTHR47723:SF19">
    <property type="entry name" value="POLYNUCLEOTIDYL TRANSFERASE, RIBONUCLEASE H-LIKE SUPERFAMILY PROTEIN"/>
    <property type="match status" value="1"/>
</dbReference>
<comment type="caution">
    <text evidence="2">The sequence shown here is derived from an EMBL/GenBank/DDBJ whole genome shotgun (WGS) entry which is preliminary data.</text>
</comment>
<dbReference type="PANTHER" id="PTHR47723">
    <property type="entry name" value="OS05G0353850 PROTEIN"/>
    <property type="match status" value="1"/>
</dbReference>
<dbReference type="Proteomes" id="UP000092578">
    <property type="component" value="Unassembled WGS sequence"/>
</dbReference>
<reference evidence="3" key="1">
    <citation type="submission" date="2016-05" db="EMBL/GenBank/DDBJ databases">
        <authorList>
            <person name="Liu B."/>
            <person name="Wang J."/>
            <person name="Zhu Y."/>
            <person name="Liu G."/>
            <person name="Chen Q."/>
            <person name="Chen Z."/>
            <person name="Lan J."/>
            <person name="Che J."/>
            <person name="Ge C."/>
            <person name="Shi H."/>
            <person name="Pan Z."/>
            <person name="Liu X."/>
        </authorList>
    </citation>
    <scope>NUCLEOTIDE SEQUENCE [LARGE SCALE GENOMIC DNA]</scope>
    <source>
        <strain evidence="3">FJAT-27215</strain>
    </source>
</reference>
<dbReference type="GO" id="GO:0003676">
    <property type="term" value="F:nucleic acid binding"/>
    <property type="evidence" value="ECO:0007669"/>
    <property type="project" value="InterPro"/>
</dbReference>
<dbReference type="CDD" id="cd09279">
    <property type="entry name" value="RNase_HI_like"/>
    <property type="match status" value="1"/>
</dbReference>
<feature type="domain" description="RNase H type-1" evidence="1">
    <location>
        <begin position="1"/>
        <end position="125"/>
    </location>
</feature>
<dbReference type="PROSITE" id="PS50879">
    <property type="entry name" value="RNASE_H_1"/>
    <property type="match status" value="1"/>
</dbReference>
<dbReference type="InterPro" id="IPR012337">
    <property type="entry name" value="RNaseH-like_sf"/>
</dbReference>
<dbReference type="InterPro" id="IPR002156">
    <property type="entry name" value="RNaseH_domain"/>
</dbReference>
<accession>A0A1B9B9N1</accession>
<evidence type="ECO:0000259" key="1">
    <source>
        <dbReference type="PROSITE" id="PS50879"/>
    </source>
</evidence>
<gene>
    <name evidence="2" type="primary">rnhA</name>
    <name evidence="2" type="ORF">A8F95_03710</name>
</gene>
<protein>
    <submittedName>
        <fullName evidence="2">Ribonuclease HI</fullName>
    </submittedName>
</protein>
<keyword evidence="3" id="KW-1185">Reference proteome</keyword>
<proteinExistence type="predicted"/>
<dbReference type="InterPro" id="IPR036397">
    <property type="entry name" value="RNaseH_sf"/>
</dbReference>
<organism evidence="2 3">
    <name type="scientific">Pseudobacillus wudalianchiensis</name>
    <dbReference type="NCBI Taxonomy" id="1743143"/>
    <lineage>
        <taxon>Bacteria</taxon>
        <taxon>Bacillati</taxon>
        <taxon>Bacillota</taxon>
        <taxon>Bacilli</taxon>
        <taxon>Bacillales</taxon>
        <taxon>Bacillaceae</taxon>
        <taxon>Pseudobacillus</taxon>
    </lineage>
</organism>
<dbReference type="Pfam" id="PF13456">
    <property type="entry name" value="RVT_3"/>
    <property type="match status" value="1"/>
</dbReference>
<dbReference type="EMBL" id="MAYT01000001">
    <property type="protein sequence ID" value="OCA92804.1"/>
    <property type="molecule type" value="Genomic_DNA"/>
</dbReference>
<dbReference type="GO" id="GO:0004523">
    <property type="term" value="F:RNA-DNA hybrid ribonuclease activity"/>
    <property type="evidence" value="ECO:0007669"/>
    <property type="project" value="InterPro"/>
</dbReference>
<name>A0A1B9B9N1_9BACI</name>
<dbReference type="AlphaFoldDB" id="A0A1B9B9N1"/>
<dbReference type="SUPFAM" id="SSF53098">
    <property type="entry name" value="Ribonuclease H-like"/>
    <property type="match status" value="1"/>
</dbReference>
<evidence type="ECO:0000313" key="2">
    <source>
        <dbReference type="EMBL" id="OCA92804.1"/>
    </source>
</evidence>
<dbReference type="Gene3D" id="3.30.420.10">
    <property type="entry name" value="Ribonuclease H-like superfamily/Ribonuclease H"/>
    <property type="match status" value="1"/>
</dbReference>